<name>A0A2T7PM91_POMCA</name>
<protein>
    <recommendedName>
        <fullName evidence="3">Protein kinase domain-containing protein</fullName>
    </recommendedName>
</protein>
<dbReference type="PROSITE" id="PS50011">
    <property type="entry name" value="PROTEIN_KINASE_DOM"/>
    <property type="match status" value="1"/>
</dbReference>
<dbReference type="PROSITE" id="PS00107">
    <property type="entry name" value="PROTEIN_KINASE_ATP"/>
    <property type="match status" value="1"/>
</dbReference>
<sequence length="523" mass="57405">MVSDPDEQEAGGDARLRAVMNTNVLPRELVPERRQATCGCVDEASAKHTVNDIIQVALSTNRIYQYILYHRQSSPASLFSGPTPSVSLATGRLHCQQKTIWRLSGIGVNLVAPGIKSCVERHGQPAKEVMTLADFFKDESVFIAYGQERLAADDFDLDVNEVRHVSAYRSAAVTAKPRDRVTLRSPKSPRRSTPPSREGSRNDVDGIPGGLLESYEIGNVIGEGNFAIVKECLDRSTGRKFALKIIEKSKCKGKEQRGVRRGGHPAAAEDIPTSCSWWPTLTAQMPSTSSWNWSRIKKGREGVGKTTLNPFCKRSHILCLVCDHGVGSTSLKLGDFGLATEATKPLYTVCGTPTYVAPEILAEVGYGVKVDIWSAGVITYILLCGFPPFVSATEDQDELFDLILACKLDFPSPFWDFVSEPAKVGTKYLHSGPEKRFTAQEVMQHPWVSQDDVARDRDLHDNVAKQLTASGRLAGRKRSGMAGIRLIMSTPLDKGSRYFQGRGNAPLALQPHGQDEVSDDEIF</sequence>
<accession>A0A2T7PM91</accession>
<dbReference type="OrthoDB" id="1738954at2759"/>
<dbReference type="GO" id="GO:0004672">
    <property type="term" value="F:protein kinase activity"/>
    <property type="evidence" value="ECO:0007669"/>
    <property type="project" value="InterPro"/>
</dbReference>
<feature type="binding site" evidence="1">
    <location>
        <position position="244"/>
    </location>
    <ligand>
        <name>ATP</name>
        <dbReference type="ChEBI" id="CHEBI:30616"/>
    </ligand>
</feature>
<dbReference type="SMART" id="SM00220">
    <property type="entry name" value="S_TKc"/>
    <property type="match status" value="1"/>
</dbReference>
<dbReference type="SUPFAM" id="SSF56112">
    <property type="entry name" value="Protein kinase-like (PK-like)"/>
    <property type="match status" value="2"/>
</dbReference>
<dbReference type="AlphaFoldDB" id="A0A2T7PM91"/>
<dbReference type="Pfam" id="PF00069">
    <property type="entry name" value="Pkinase"/>
    <property type="match status" value="1"/>
</dbReference>
<comment type="caution">
    <text evidence="4">The sequence shown here is derived from an EMBL/GenBank/DDBJ whole genome shotgun (WGS) entry which is preliminary data.</text>
</comment>
<dbReference type="InterPro" id="IPR011009">
    <property type="entry name" value="Kinase-like_dom_sf"/>
</dbReference>
<reference evidence="4 5" key="1">
    <citation type="submission" date="2018-04" db="EMBL/GenBank/DDBJ databases">
        <title>The genome of golden apple snail Pomacea canaliculata provides insight into stress tolerance and invasive adaptation.</title>
        <authorList>
            <person name="Liu C."/>
            <person name="Liu B."/>
            <person name="Ren Y."/>
            <person name="Zhang Y."/>
            <person name="Wang H."/>
            <person name="Li S."/>
            <person name="Jiang F."/>
            <person name="Yin L."/>
            <person name="Zhang G."/>
            <person name="Qian W."/>
            <person name="Fan W."/>
        </authorList>
    </citation>
    <scope>NUCLEOTIDE SEQUENCE [LARGE SCALE GENOMIC DNA]</scope>
    <source>
        <strain evidence="4">SZHN2017</strain>
        <tissue evidence="4">Muscle</tissue>
    </source>
</reference>
<gene>
    <name evidence="4" type="ORF">C0Q70_05772</name>
</gene>
<dbReference type="Gene3D" id="3.30.200.20">
    <property type="entry name" value="Phosphorylase Kinase, domain 1"/>
    <property type="match status" value="1"/>
</dbReference>
<dbReference type="Gene3D" id="1.10.510.10">
    <property type="entry name" value="Transferase(Phosphotransferase) domain 1"/>
    <property type="match status" value="1"/>
</dbReference>
<evidence type="ECO:0000313" key="5">
    <source>
        <dbReference type="Proteomes" id="UP000245119"/>
    </source>
</evidence>
<dbReference type="GO" id="GO:0005524">
    <property type="term" value="F:ATP binding"/>
    <property type="evidence" value="ECO:0007669"/>
    <property type="project" value="UniProtKB-UniRule"/>
</dbReference>
<keyword evidence="5" id="KW-1185">Reference proteome</keyword>
<keyword evidence="1" id="KW-0067">ATP-binding</keyword>
<feature type="domain" description="Protein kinase" evidence="3">
    <location>
        <begin position="215"/>
        <end position="448"/>
    </location>
</feature>
<dbReference type="EMBL" id="PZQS01000003">
    <property type="protein sequence ID" value="PVD34497.1"/>
    <property type="molecule type" value="Genomic_DNA"/>
</dbReference>
<evidence type="ECO:0000256" key="2">
    <source>
        <dbReference type="SAM" id="MobiDB-lite"/>
    </source>
</evidence>
<feature type="region of interest" description="Disordered" evidence="2">
    <location>
        <begin position="503"/>
        <end position="523"/>
    </location>
</feature>
<evidence type="ECO:0000313" key="4">
    <source>
        <dbReference type="EMBL" id="PVD34497.1"/>
    </source>
</evidence>
<evidence type="ECO:0000259" key="3">
    <source>
        <dbReference type="PROSITE" id="PS50011"/>
    </source>
</evidence>
<feature type="region of interest" description="Disordered" evidence="2">
    <location>
        <begin position="176"/>
        <end position="207"/>
    </location>
</feature>
<dbReference type="Proteomes" id="UP000245119">
    <property type="component" value="Linkage Group LG3"/>
</dbReference>
<organism evidence="4 5">
    <name type="scientific">Pomacea canaliculata</name>
    <name type="common">Golden apple snail</name>
    <dbReference type="NCBI Taxonomy" id="400727"/>
    <lineage>
        <taxon>Eukaryota</taxon>
        <taxon>Metazoa</taxon>
        <taxon>Spiralia</taxon>
        <taxon>Lophotrochozoa</taxon>
        <taxon>Mollusca</taxon>
        <taxon>Gastropoda</taxon>
        <taxon>Caenogastropoda</taxon>
        <taxon>Architaenioglossa</taxon>
        <taxon>Ampullarioidea</taxon>
        <taxon>Ampullariidae</taxon>
        <taxon>Pomacea</taxon>
    </lineage>
</organism>
<evidence type="ECO:0000256" key="1">
    <source>
        <dbReference type="PROSITE-ProRule" id="PRU10141"/>
    </source>
</evidence>
<dbReference type="InterPro" id="IPR017441">
    <property type="entry name" value="Protein_kinase_ATP_BS"/>
</dbReference>
<dbReference type="STRING" id="400727.A0A2T7PM91"/>
<dbReference type="InterPro" id="IPR000719">
    <property type="entry name" value="Prot_kinase_dom"/>
</dbReference>
<keyword evidence="1" id="KW-0547">Nucleotide-binding</keyword>
<dbReference type="PANTHER" id="PTHR24347">
    <property type="entry name" value="SERINE/THREONINE-PROTEIN KINASE"/>
    <property type="match status" value="1"/>
</dbReference>
<proteinExistence type="predicted"/>